<sequence length="182" mass="18681">MPYLPTPQAYLEQSALLLQAYPDSRITTKYSFLSQRPTALKKAQARQSQRRQQQQQQSQDTATTPSQSTPAPQTPVATLTLKTYNPAAGICLQYRTNKAAEVGRLITSLGKLAGGADVAALGLGAAPATAAAAGTAGDVEMTDAPVAAEEGSAAAQAAGQAQGKPDAGAKGGKSKKKGKGKR</sequence>
<dbReference type="Proteomes" id="UP000094569">
    <property type="component" value="Unassembled WGS sequence"/>
</dbReference>
<evidence type="ECO:0000313" key="3">
    <source>
        <dbReference type="EMBL" id="ODM18029.1"/>
    </source>
</evidence>
<dbReference type="PANTHER" id="PTHR12834">
    <property type="entry name" value="SIGNAL RECOGNITION PARTICLE 9 KDA PROTEIN"/>
    <property type="match status" value="1"/>
</dbReference>
<feature type="compositionally biased region" description="Low complexity" evidence="1">
    <location>
        <begin position="142"/>
        <end position="168"/>
    </location>
</feature>
<organism evidence="3 4">
    <name type="scientific">Aspergillus cristatus</name>
    <name type="common">Chinese Fuzhuan brick tea-fermentation fungus</name>
    <name type="synonym">Eurotium cristatum</name>
    <dbReference type="NCBI Taxonomy" id="573508"/>
    <lineage>
        <taxon>Eukaryota</taxon>
        <taxon>Fungi</taxon>
        <taxon>Dikarya</taxon>
        <taxon>Ascomycota</taxon>
        <taxon>Pezizomycotina</taxon>
        <taxon>Eurotiomycetes</taxon>
        <taxon>Eurotiomycetidae</taxon>
        <taxon>Eurotiales</taxon>
        <taxon>Aspergillaceae</taxon>
        <taxon>Aspergillus</taxon>
        <taxon>Aspergillus subgen. Aspergillus</taxon>
    </lineage>
</organism>
<dbReference type="VEuPathDB" id="FungiDB:SI65_06817"/>
<dbReference type="OrthoDB" id="5419752at2759"/>
<dbReference type="GO" id="GO:0005786">
    <property type="term" value="C:signal recognition particle, endoplasmic reticulum targeting"/>
    <property type="evidence" value="ECO:0007669"/>
    <property type="project" value="TreeGrafter"/>
</dbReference>
<feature type="domain" description="SRP9" evidence="2">
    <location>
        <begin position="5"/>
        <end position="113"/>
    </location>
</feature>
<feature type="region of interest" description="Disordered" evidence="1">
    <location>
        <begin position="142"/>
        <end position="182"/>
    </location>
</feature>
<dbReference type="AlphaFoldDB" id="A0A1E3BAR8"/>
<dbReference type="InterPro" id="IPR039914">
    <property type="entry name" value="SRP9-like"/>
</dbReference>
<evidence type="ECO:0000313" key="4">
    <source>
        <dbReference type="Proteomes" id="UP000094569"/>
    </source>
</evidence>
<evidence type="ECO:0000256" key="1">
    <source>
        <dbReference type="SAM" id="MobiDB-lite"/>
    </source>
</evidence>
<dbReference type="STRING" id="573508.A0A1E3BAR8"/>
<protein>
    <recommendedName>
        <fullName evidence="2">SRP9 domain-containing protein</fullName>
    </recommendedName>
</protein>
<accession>A0A1E3BAR8</accession>
<evidence type="ECO:0000259" key="2">
    <source>
        <dbReference type="Pfam" id="PF05486"/>
    </source>
</evidence>
<keyword evidence="4" id="KW-1185">Reference proteome</keyword>
<feature type="compositionally biased region" description="Low complexity" evidence="1">
    <location>
        <begin position="45"/>
        <end position="74"/>
    </location>
</feature>
<dbReference type="InterPro" id="IPR039432">
    <property type="entry name" value="SRP9_dom"/>
</dbReference>
<dbReference type="PANTHER" id="PTHR12834:SF12">
    <property type="entry name" value="SIGNAL RECOGNITION PARTICLE 9 KDA PROTEIN"/>
    <property type="match status" value="1"/>
</dbReference>
<dbReference type="GO" id="GO:0006614">
    <property type="term" value="P:SRP-dependent cotranslational protein targeting to membrane"/>
    <property type="evidence" value="ECO:0007669"/>
    <property type="project" value="InterPro"/>
</dbReference>
<feature type="region of interest" description="Disordered" evidence="1">
    <location>
        <begin position="37"/>
        <end position="74"/>
    </location>
</feature>
<gene>
    <name evidence="3" type="ORF">SI65_06817</name>
</gene>
<dbReference type="EMBL" id="JXNT01000007">
    <property type="protein sequence ID" value="ODM18029.1"/>
    <property type="molecule type" value="Genomic_DNA"/>
</dbReference>
<name>A0A1E3BAR8_ASPCR</name>
<feature type="compositionally biased region" description="Basic residues" evidence="1">
    <location>
        <begin position="172"/>
        <end position="182"/>
    </location>
</feature>
<dbReference type="Pfam" id="PF05486">
    <property type="entry name" value="SRP9-21"/>
    <property type="match status" value="1"/>
</dbReference>
<reference evidence="3 4" key="1">
    <citation type="journal article" date="2016" name="BMC Genomics">
        <title>Comparative genomic and transcriptomic analyses of the Fuzhuan brick tea-fermentation fungus Aspergillus cristatus.</title>
        <authorList>
            <person name="Ge Y."/>
            <person name="Wang Y."/>
            <person name="Liu Y."/>
            <person name="Tan Y."/>
            <person name="Ren X."/>
            <person name="Zhang X."/>
            <person name="Hyde K.D."/>
            <person name="Liu Y."/>
            <person name="Liu Z."/>
        </authorList>
    </citation>
    <scope>NUCLEOTIDE SEQUENCE [LARGE SCALE GENOMIC DNA]</scope>
    <source>
        <strain evidence="3 4">GZAAS20.1005</strain>
    </source>
</reference>
<comment type="caution">
    <text evidence="3">The sequence shown here is derived from an EMBL/GenBank/DDBJ whole genome shotgun (WGS) entry which is preliminary data.</text>
</comment>
<proteinExistence type="predicted"/>